<accession>A0A0M4DP85</accession>
<reference evidence="3 4" key="1">
    <citation type="submission" date="2015-08" db="EMBL/GenBank/DDBJ databases">
        <title>Genome sequence of the pristinamycin over-producing bacterium Streptomyces pristinaespiralis HCCB10218.</title>
        <authorList>
            <person name="Tian J."/>
            <person name="Yang J."/>
            <person name="Li L."/>
            <person name="Ruan L."/>
            <person name="Wei W."/>
            <person name="Zheng G."/>
            <person name="Wei Z."/>
            <person name="Yang S."/>
            <person name="Ge M."/>
            <person name="Jiang W."/>
            <person name="Lu Y."/>
        </authorList>
    </citation>
    <scope>NUCLEOTIDE SEQUENCE [LARGE SCALE GENOMIC DNA]</scope>
    <source>
        <strain evidence="3 4">HCCB 10218</strain>
    </source>
</reference>
<dbReference type="Gene3D" id="3.40.50.1820">
    <property type="entry name" value="alpha/beta hydrolase"/>
    <property type="match status" value="1"/>
</dbReference>
<dbReference type="STRING" id="38300.SPRI_1451"/>
<feature type="region of interest" description="Disordered" evidence="1">
    <location>
        <begin position="47"/>
        <end position="74"/>
    </location>
</feature>
<dbReference type="KEGG" id="spri:SPRI_1451"/>
<feature type="signal peptide" evidence="2">
    <location>
        <begin position="1"/>
        <end position="22"/>
    </location>
</feature>
<organism evidence="3">
    <name type="scientific">Streptomyces pristinaespiralis</name>
    <dbReference type="NCBI Taxonomy" id="38300"/>
    <lineage>
        <taxon>Bacteria</taxon>
        <taxon>Bacillati</taxon>
        <taxon>Actinomycetota</taxon>
        <taxon>Actinomycetes</taxon>
        <taxon>Kitasatosporales</taxon>
        <taxon>Streptomycetaceae</taxon>
        <taxon>Streptomyces</taxon>
    </lineage>
</organism>
<evidence type="ECO:0000256" key="2">
    <source>
        <dbReference type="SAM" id="SignalP"/>
    </source>
</evidence>
<protein>
    <submittedName>
        <fullName evidence="3">Acetylhydrolase</fullName>
    </submittedName>
</protein>
<sequence>MDRHRNATVSALLGLSLTFAFQGPGAASAVPAPVPAAFSAGIEGEAGIELPRPTGRHPVGTQTLHLTDHRRSDPWMPSAARELMVSVHYPAQAGRGRSAAYMTEEEPGFCWSRGDLTGSSPPRPSAEPAPMHA</sequence>
<dbReference type="EMBL" id="CP011340">
    <property type="protein sequence ID" value="ALC19757.1"/>
    <property type="molecule type" value="Genomic_DNA"/>
</dbReference>
<dbReference type="GO" id="GO:0016787">
    <property type="term" value="F:hydrolase activity"/>
    <property type="evidence" value="ECO:0007669"/>
    <property type="project" value="UniProtKB-KW"/>
</dbReference>
<dbReference type="PATRIC" id="fig|38300.4.peg.1546"/>
<feature type="region of interest" description="Disordered" evidence="1">
    <location>
        <begin position="110"/>
        <end position="133"/>
    </location>
</feature>
<feature type="chain" id="PRO_5039187144" evidence="2">
    <location>
        <begin position="23"/>
        <end position="133"/>
    </location>
</feature>
<gene>
    <name evidence="3" type="ORF">SPRI_1451</name>
</gene>
<keyword evidence="3" id="KW-0378">Hydrolase</keyword>
<proteinExistence type="predicted"/>
<evidence type="ECO:0000256" key="1">
    <source>
        <dbReference type="SAM" id="MobiDB-lite"/>
    </source>
</evidence>
<dbReference type="AlphaFoldDB" id="A0A0M4DP85"/>
<dbReference type="Proteomes" id="UP000060513">
    <property type="component" value="Chromosome"/>
</dbReference>
<evidence type="ECO:0000313" key="4">
    <source>
        <dbReference type="Proteomes" id="UP000060513"/>
    </source>
</evidence>
<evidence type="ECO:0000313" key="3">
    <source>
        <dbReference type="EMBL" id="ALC19757.1"/>
    </source>
</evidence>
<dbReference type="InterPro" id="IPR029058">
    <property type="entry name" value="AB_hydrolase_fold"/>
</dbReference>
<keyword evidence="2" id="KW-0732">Signal</keyword>
<name>A0A0M4DP85_STRPR</name>